<feature type="compositionally biased region" description="Pro residues" evidence="1">
    <location>
        <begin position="105"/>
        <end position="119"/>
    </location>
</feature>
<evidence type="ECO:0000313" key="3">
    <source>
        <dbReference type="Proteomes" id="UP000233786"/>
    </source>
</evidence>
<reference evidence="2" key="1">
    <citation type="submission" date="2017-12" db="EMBL/GenBank/DDBJ databases">
        <title>Sequencing the genomes of 1000 Actinobacteria strains.</title>
        <authorList>
            <person name="Klenk H.-P."/>
        </authorList>
    </citation>
    <scope>NUCLEOTIDE SEQUENCE [LARGE SCALE GENOMIC DNA]</scope>
    <source>
        <strain evidence="2">DSM 44228</strain>
    </source>
</reference>
<gene>
    <name evidence="2" type="ORF">A8926_0338</name>
</gene>
<feature type="region of interest" description="Disordered" evidence="1">
    <location>
        <begin position="39"/>
        <end position="140"/>
    </location>
</feature>
<dbReference type="STRING" id="994479.GCA_000194155_08001"/>
<protein>
    <submittedName>
        <fullName evidence="2">Uncharacterized protein</fullName>
    </submittedName>
</protein>
<dbReference type="Proteomes" id="UP000233786">
    <property type="component" value="Unassembled WGS sequence"/>
</dbReference>
<proteinExistence type="predicted"/>
<sequence length="140" mass="15555">MSTVVLINRKVADEIATLVARHRYGVEDSMDAVRAAEAASAKKNEEIKAAADERKQELVEKAANAQPPEDKPRNDWAGKRNEDSNEISLGADDYEEERPQQAAQPTPPPPLPPPAAPKPAPRRQVAFDDDDDYENQSWLR</sequence>
<feature type="compositionally biased region" description="Basic and acidic residues" evidence="1">
    <location>
        <begin position="68"/>
        <end position="83"/>
    </location>
</feature>
<accession>A0A2N3XQ87</accession>
<dbReference type="AlphaFoldDB" id="A0A2N3XQ87"/>
<comment type="caution">
    <text evidence="2">The sequence shown here is derived from an EMBL/GenBank/DDBJ whole genome shotgun (WGS) entry which is preliminary data.</text>
</comment>
<dbReference type="EMBL" id="PJNB01000001">
    <property type="protein sequence ID" value="PKW12847.1"/>
    <property type="molecule type" value="Genomic_DNA"/>
</dbReference>
<keyword evidence="3" id="KW-1185">Reference proteome</keyword>
<dbReference type="RefSeq" id="WP_010316173.1">
    <property type="nucleotide sequence ID" value="NZ_CP061007.1"/>
</dbReference>
<dbReference type="OrthoDB" id="3689479at2"/>
<name>A0A2N3XQ87_SACSN</name>
<feature type="compositionally biased region" description="Basic and acidic residues" evidence="1">
    <location>
        <begin position="40"/>
        <end position="60"/>
    </location>
</feature>
<organism evidence="2 3">
    <name type="scientific">Saccharopolyspora spinosa</name>
    <dbReference type="NCBI Taxonomy" id="60894"/>
    <lineage>
        <taxon>Bacteria</taxon>
        <taxon>Bacillati</taxon>
        <taxon>Actinomycetota</taxon>
        <taxon>Actinomycetes</taxon>
        <taxon>Pseudonocardiales</taxon>
        <taxon>Pseudonocardiaceae</taxon>
        <taxon>Saccharopolyspora</taxon>
    </lineage>
</organism>
<evidence type="ECO:0000256" key="1">
    <source>
        <dbReference type="SAM" id="MobiDB-lite"/>
    </source>
</evidence>
<evidence type="ECO:0000313" key="2">
    <source>
        <dbReference type="EMBL" id="PKW12847.1"/>
    </source>
</evidence>